<dbReference type="Proteomes" id="UP000236725">
    <property type="component" value="Unassembled WGS sequence"/>
</dbReference>
<evidence type="ECO:0000313" key="1">
    <source>
        <dbReference type="EMBL" id="SEG26797.1"/>
    </source>
</evidence>
<dbReference type="RefSeq" id="WP_103984405.1">
    <property type="nucleotide sequence ID" value="NZ_FNVS01000025.1"/>
</dbReference>
<name>A0A8G2BZJ5_9BACT</name>
<sequence length="78" mass="8272">MKKHRTFKILLIVSVIAAGCFFIPKKSDIHNLAFNNIEALAGGEGGGATGCMGSGSIECYGHYVEIKISGVSLDPEEE</sequence>
<dbReference type="AlphaFoldDB" id="A0A8G2BZJ5"/>
<protein>
    <submittedName>
        <fullName evidence="1">NVEALA protein</fullName>
    </submittedName>
</protein>
<organism evidence="1 2">
    <name type="scientific">Parabacteroides chinchillae</name>
    <dbReference type="NCBI Taxonomy" id="871327"/>
    <lineage>
        <taxon>Bacteria</taxon>
        <taxon>Pseudomonadati</taxon>
        <taxon>Bacteroidota</taxon>
        <taxon>Bacteroidia</taxon>
        <taxon>Bacteroidales</taxon>
        <taxon>Tannerellaceae</taxon>
        <taxon>Parabacteroides</taxon>
    </lineage>
</organism>
<accession>A0A8G2BZJ5</accession>
<evidence type="ECO:0000313" key="2">
    <source>
        <dbReference type="Proteomes" id="UP000236725"/>
    </source>
</evidence>
<dbReference type="PROSITE" id="PS51257">
    <property type="entry name" value="PROKAR_LIPOPROTEIN"/>
    <property type="match status" value="1"/>
</dbReference>
<gene>
    <name evidence="1" type="ORF">SAMN05444001_12523</name>
</gene>
<proteinExistence type="predicted"/>
<keyword evidence="2" id="KW-1185">Reference proteome</keyword>
<reference evidence="1 2" key="1">
    <citation type="submission" date="2016-10" db="EMBL/GenBank/DDBJ databases">
        <authorList>
            <person name="Varghese N."/>
            <person name="Submissions S."/>
        </authorList>
    </citation>
    <scope>NUCLEOTIDE SEQUENCE [LARGE SCALE GENOMIC DNA]</scope>
    <source>
        <strain evidence="1 2">DSM 29073</strain>
    </source>
</reference>
<dbReference type="InterPro" id="IPR025905">
    <property type="entry name" value="NVEALA"/>
</dbReference>
<dbReference type="EMBL" id="FNVS01000025">
    <property type="protein sequence ID" value="SEG26797.1"/>
    <property type="molecule type" value="Genomic_DNA"/>
</dbReference>
<comment type="caution">
    <text evidence="1">The sequence shown here is derived from an EMBL/GenBank/DDBJ whole genome shotgun (WGS) entry which is preliminary data.</text>
</comment>
<dbReference type="Pfam" id="PF14055">
    <property type="entry name" value="NVEALA"/>
    <property type="match status" value="1"/>
</dbReference>